<accession>A0A5N3X008</accession>
<gene>
    <name evidence="14" type="ORF">FD755_020495</name>
</gene>
<evidence type="ECO:0000256" key="10">
    <source>
        <dbReference type="ARBA" id="ARBA00023136"/>
    </source>
</evidence>
<evidence type="ECO:0000256" key="1">
    <source>
        <dbReference type="ARBA" id="ARBA00004141"/>
    </source>
</evidence>
<dbReference type="FunFam" id="3.40.50.300:FF:000436">
    <property type="entry name" value="ATP binding cassette subfamily A member 9"/>
    <property type="match status" value="1"/>
</dbReference>
<evidence type="ECO:0000256" key="8">
    <source>
        <dbReference type="ARBA" id="ARBA00022967"/>
    </source>
</evidence>
<comment type="caution">
    <text evidence="14">The sequence shown here is derived from an EMBL/GenBank/DDBJ whole genome shotgun (WGS) entry which is preliminary data.</text>
</comment>
<dbReference type="GO" id="GO:0016887">
    <property type="term" value="F:ATP hydrolysis activity"/>
    <property type="evidence" value="ECO:0007669"/>
    <property type="project" value="InterPro"/>
</dbReference>
<evidence type="ECO:0000256" key="7">
    <source>
        <dbReference type="ARBA" id="ARBA00022840"/>
    </source>
</evidence>
<evidence type="ECO:0000256" key="6">
    <source>
        <dbReference type="ARBA" id="ARBA00022741"/>
    </source>
</evidence>
<dbReference type="InterPro" id="IPR003439">
    <property type="entry name" value="ABC_transporter-like_ATP-bd"/>
</dbReference>
<evidence type="ECO:0000256" key="2">
    <source>
        <dbReference type="ARBA" id="ARBA00008869"/>
    </source>
</evidence>
<dbReference type="InterPro" id="IPR013525">
    <property type="entry name" value="ABC2_TM"/>
</dbReference>
<dbReference type="GO" id="GO:0005886">
    <property type="term" value="C:plasma membrane"/>
    <property type="evidence" value="ECO:0007669"/>
    <property type="project" value="UniProtKB-ARBA"/>
</dbReference>
<dbReference type="PROSITE" id="PS00211">
    <property type="entry name" value="ABC_TRANSPORTER_1"/>
    <property type="match status" value="1"/>
</dbReference>
<dbReference type="FunFam" id="3.40.50.300:FF:000335">
    <property type="entry name" value="ATP binding cassette subfamily A member 5"/>
    <property type="match status" value="1"/>
</dbReference>
<dbReference type="SMART" id="SM00382">
    <property type="entry name" value="AAA"/>
    <property type="match status" value="2"/>
</dbReference>
<dbReference type="GO" id="GO:0005319">
    <property type="term" value="F:lipid transporter activity"/>
    <property type="evidence" value="ECO:0007669"/>
    <property type="project" value="TreeGrafter"/>
</dbReference>
<dbReference type="SUPFAM" id="SSF52540">
    <property type="entry name" value="P-loop containing nucleoside triphosphate hydrolases"/>
    <property type="match status" value="2"/>
</dbReference>
<comment type="subcellular location">
    <subcellularLocation>
        <location evidence="1">Membrane</location>
        <topology evidence="1">Multi-pass membrane protein</topology>
    </subcellularLocation>
</comment>
<proteinExistence type="inferred from homology"/>
<feature type="transmembrane region" description="Helical" evidence="12">
    <location>
        <begin position="1072"/>
        <end position="1089"/>
    </location>
</feature>
<dbReference type="InterPro" id="IPR027417">
    <property type="entry name" value="P-loop_NTPase"/>
</dbReference>
<dbReference type="Gene3D" id="3.40.50.300">
    <property type="entry name" value="P-loop containing nucleotide triphosphate hydrolases"/>
    <property type="match status" value="2"/>
</dbReference>
<dbReference type="InterPro" id="IPR026082">
    <property type="entry name" value="ABCA"/>
</dbReference>
<feature type="transmembrane region" description="Helical" evidence="12">
    <location>
        <begin position="209"/>
        <end position="236"/>
    </location>
</feature>
<name>A0A5N3X008_MUNRE</name>
<feature type="transmembrane region" description="Helical" evidence="12">
    <location>
        <begin position="973"/>
        <end position="1001"/>
    </location>
</feature>
<dbReference type="InterPro" id="IPR017871">
    <property type="entry name" value="ABC_transporter-like_CS"/>
</dbReference>
<dbReference type="PANTHER" id="PTHR19229">
    <property type="entry name" value="ATP-BINDING CASSETTE TRANSPORTER SUBFAMILY A ABCA"/>
    <property type="match status" value="1"/>
</dbReference>
<feature type="transmembrane region" description="Helical" evidence="12">
    <location>
        <begin position="139"/>
        <end position="159"/>
    </location>
</feature>
<evidence type="ECO:0000256" key="3">
    <source>
        <dbReference type="ARBA" id="ARBA00022448"/>
    </source>
</evidence>
<dbReference type="Pfam" id="PF12698">
    <property type="entry name" value="ABC2_membrane_3"/>
    <property type="match status" value="1"/>
</dbReference>
<keyword evidence="10 12" id="KW-0472">Membrane</keyword>
<dbReference type="GO" id="GO:0140359">
    <property type="term" value="F:ABC-type transporter activity"/>
    <property type="evidence" value="ECO:0007669"/>
    <property type="project" value="InterPro"/>
</dbReference>
<dbReference type="PANTHER" id="PTHR19229:SF269">
    <property type="entry name" value="ATP-BINDING CASSETTE SUB-FAMILY A MEMBER 10"/>
    <property type="match status" value="1"/>
</dbReference>
<reference evidence="14 15" key="1">
    <citation type="submission" date="2019-06" db="EMBL/GenBank/DDBJ databases">
        <title>Discovery of a novel chromosome fission-fusion reversal in muntjac.</title>
        <authorList>
            <person name="Mudd A.B."/>
            <person name="Bredeson J.V."/>
            <person name="Baum R."/>
            <person name="Hockemeyer D."/>
            <person name="Rokhsar D.S."/>
        </authorList>
    </citation>
    <scope>NUCLEOTIDE SEQUENCE [LARGE SCALE GENOMIC DNA]</scope>
    <source>
        <strain evidence="14">UCam_UCB_Mr</strain>
        <tissue evidence="14">Fibroblast cell line</tissue>
    </source>
</reference>
<dbReference type="EMBL" id="VCEB01000019">
    <property type="protein sequence ID" value="KAB0367171.1"/>
    <property type="molecule type" value="Genomic_DNA"/>
</dbReference>
<comment type="similarity">
    <text evidence="2">Belongs to the ABC transporter superfamily. ABCA family.</text>
</comment>
<dbReference type="CDD" id="cd03263">
    <property type="entry name" value="ABC_subfamily_A"/>
    <property type="match status" value="2"/>
</dbReference>
<feature type="transmembrane region" description="Helical" evidence="12">
    <location>
        <begin position="180"/>
        <end position="203"/>
    </location>
</feature>
<sequence>MKAFAFIQSYFSHLAGRTILGIPSEDSMDRVDPRNDSEMVGIVFNDTFSYRLKFSWGHRVPIMRENFEYSDHCLALKDEAFCLLSTYWESGFVAFQTAINAAIIEVTTNHSVMEELTSVVGINMRTPPFIFKGEIVNEWFIFICIIYFSPFVYVASLNITKERKKFKTLMTGMGLRQSAFWLSWALMYAGFIFIASIFMSLVIKLFQMIILTGFMVLVTLFTLYGLSLIALAFLLCVLIKRPILTSVAGALVTVFWGCLGFTALYSPLPPSLEWALCLFSPFAFTAGMAQISHQEYHMTAVVFPDPSGESHTMIAIFSLLAFDTLLYLTLTLYFEHVLPDENGQRRSPLFFLKSSFWSQHKNTHREVFGNEMNSELSCDDSFEPVSPEFHGKETIRIRNLRKEYKGKPEKVEALQGICLDIYEGQLTAVLGHSGAGKSSLLSILSGWSVCTEGSATIYNTQLSEIMNMEEIRNYTGFCPQFNIYFDFLTVRENLRLFAKIKGIPPKEVEQEVKGVMMELDMHSIQDVIAKDLSGGQKRKLTFGIAILGDPQVLLLDEPTAGLDPFSRHLVWNFLKERKTNHTIVFSTQFVDEADILADRKVFLSNGKLRCAGSSLFLKQKWGIGYHLSLHRSERCNTERITSLITQHISDAKLTAESEEKLVYTLPLERTDKFPDLCRDLENSSDQGIMNFGISMTTLSEVFLNLKGRSAIDEPDPGVGGPAEIGVTPDPGVDSEVQRALCSLPEVRKAVSSAALWRRQVCAVARLRFLKLRSERKIFLSLLVVFGIALIPTIFEKIMYSVFFHDDRWEFSPGMYFLSLEQLPQTPLTNLLIINNTGSHIEDVVQSLKRQGLVLEVDDAGNRNGSDDPSYNGAVIVSGGHEDYRFSVACNTKRMNCFPVLIGIVSNALLGIFNVTELIKTESSTFPFDDPAWAFGILDFLLLLVVNCLSPYIGMSSVSDYKQKAQSQLRILGLCPSACWCGQALVDISFYFGILFSIHLMYCIFLEFTIVLEFVFALAVCVAGCAACLILLTYVISFLFPMGRKNNGFWSLSFFLISLFMLILLRLTHSGSIVIICIILIPSCTSIFFLSEMIELYRRRSRSQDSERSEIVEIILLTIFIPYLQMIIFLFIIRCLEMKYGKETMRKDPFFRISPRRREYRPNPEEPEEEDEDVQAERVKTANALTASNLDEKPVIMASCLHKKYKQKKKRCFSARKTKTAVRNVSFCINKGEVLGLLGHNGAGKSTSIKMITGDTKPTAGVVRGVGGGRLTAGGCPVQRQWLLRVDALWPDLTVREHLDLYAAVKGLAKEEAALSVSRLAAALKLQDQMALPAKALPEGAKRKLSFALSVLGSPAVLLLDEPTTGLDPEGQLRMWQAIRASVRNTTRGALLTTHSMAEAEAVCDRVAVMVSGRLRCIGSIQHLKSKFGKDYLLEVKVKALTQVEPLHVEILKLFPQAARQERYSFVMAYKLPIEDVHPLSQTFSKLEAVKQTFDLEEYSLSQATLEQVFLELSKEQELGNLDDDIDTTVRWKLLPQEES</sequence>
<feature type="transmembrane region" description="Helical" evidence="12">
    <location>
        <begin position="1047"/>
        <end position="1066"/>
    </location>
</feature>
<feature type="domain" description="ABC transporter" evidence="13">
    <location>
        <begin position="395"/>
        <end position="630"/>
    </location>
</feature>
<feature type="region of interest" description="Disordered" evidence="11">
    <location>
        <begin position="1155"/>
        <end position="1174"/>
    </location>
</feature>
<feature type="compositionally biased region" description="Acidic residues" evidence="11">
    <location>
        <begin position="1164"/>
        <end position="1173"/>
    </location>
</feature>
<keyword evidence="15" id="KW-1185">Reference proteome</keyword>
<evidence type="ECO:0000256" key="9">
    <source>
        <dbReference type="ARBA" id="ARBA00022989"/>
    </source>
</evidence>
<dbReference type="GO" id="GO:0005524">
    <property type="term" value="F:ATP binding"/>
    <property type="evidence" value="ECO:0007669"/>
    <property type="project" value="UniProtKB-KW"/>
</dbReference>
<keyword evidence="7" id="KW-0067">ATP-binding</keyword>
<feature type="transmembrane region" description="Helical" evidence="12">
    <location>
        <begin position="1110"/>
        <end position="1132"/>
    </location>
</feature>
<evidence type="ECO:0000256" key="4">
    <source>
        <dbReference type="ARBA" id="ARBA00022692"/>
    </source>
</evidence>
<keyword evidence="5" id="KW-0677">Repeat</keyword>
<evidence type="ECO:0000259" key="13">
    <source>
        <dbReference type="PROSITE" id="PS50893"/>
    </source>
</evidence>
<evidence type="ECO:0000313" key="14">
    <source>
        <dbReference type="EMBL" id="KAB0367171.1"/>
    </source>
</evidence>
<keyword evidence="4 12" id="KW-0812">Transmembrane</keyword>
<feature type="transmembrane region" description="Helical" evidence="12">
    <location>
        <begin position="243"/>
        <end position="265"/>
    </location>
</feature>
<dbReference type="PROSITE" id="PS50893">
    <property type="entry name" value="ABC_TRANSPORTER_2"/>
    <property type="match status" value="2"/>
</dbReference>
<evidence type="ECO:0000256" key="11">
    <source>
        <dbReference type="SAM" id="MobiDB-lite"/>
    </source>
</evidence>
<keyword evidence="9 12" id="KW-1133">Transmembrane helix</keyword>
<evidence type="ECO:0000313" key="15">
    <source>
        <dbReference type="Proteomes" id="UP000326062"/>
    </source>
</evidence>
<evidence type="ECO:0000256" key="5">
    <source>
        <dbReference type="ARBA" id="ARBA00022737"/>
    </source>
</evidence>
<feature type="domain" description="ABC transporter" evidence="13">
    <location>
        <begin position="1195"/>
        <end position="1436"/>
    </location>
</feature>
<evidence type="ECO:0000256" key="12">
    <source>
        <dbReference type="SAM" id="Phobius"/>
    </source>
</evidence>
<dbReference type="InterPro" id="IPR003593">
    <property type="entry name" value="AAA+_ATPase"/>
</dbReference>
<protein>
    <recommendedName>
        <fullName evidence="13">ABC transporter domain-containing protein</fullName>
    </recommendedName>
</protein>
<keyword evidence="6" id="KW-0547">Nucleotide-binding</keyword>
<organism evidence="14 15">
    <name type="scientific">Muntiacus reevesi</name>
    <name type="common">Reeves' muntjac</name>
    <name type="synonym">Cervus reevesi</name>
    <dbReference type="NCBI Taxonomy" id="9886"/>
    <lineage>
        <taxon>Eukaryota</taxon>
        <taxon>Metazoa</taxon>
        <taxon>Chordata</taxon>
        <taxon>Craniata</taxon>
        <taxon>Vertebrata</taxon>
        <taxon>Euteleostomi</taxon>
        <taxon>Mammalia</taxon>
        <taxon>Eutheria</taxon>
        <taxon>Laurasiatheria</taxon>
        <taxon>Artiodactyla</taxon>
        <taxon>Ruminantia</taxon>
        <taxon>Pecora</taxon>
        <taxon>Cervidae</taxon>
        <taxon>Muntiacinae</taxon>
        <taxon>Muntiacus</taxon>
    </lineage>
</organism>
<dbReference type="Pfam" id="PF00005">
    <property type="entry name" value="ABC_tran"/>
    <property type="match status" value="2"/>
</dbReference>
<dbReference type="Proteomes" id="UP000326062">
    <property type="component" value="Chromosome 17"/>
</dbReference>
<feature type="transmembrane region" description="Helical" evidence="12">
    <location>
        <begin position="894"/>
        <end position="912"/>
    </location>
</feature>
<feature type="transmembrane region" description="Helical" evidence="12">
    <location>
        <begin position="777"/>
        <end position="794"/>
    </location>
</feature>
<feature type="transmembrane region" description="Helical" evidence="12">
    <location>
        <begin position="932"/>
        <end position="952"/>
    </location>
</feature>
<keyword evidence="3" id="KW-0813">Transport</keyword>
<keyword evidence="8" id="KW-1278">Translocase</keyword>
<feature type="transmembrane region" description="Helical" evidence="12">
    <location>
        <begin position="1013"/>
        <end position="1035"/>
    </location>
</feature>